<accession>A0A0D8ZTG1</accession>
<dbReference type="EMBL" id="JYON01000008">
    <property type="protein sequence ID" value="KJH72030.1"/>
    <property type="molecule type" value="Genomic_DNA"/>
</dbReference>
<organism evidence="1 2">
    <name type="scientific">Aliterella atlantica CENA595</name>
    <dbReference type="NCBI Taxonomy" id="1618023"/>
    <lineage>
        <taxon>Bacteria</taxon>
        <taxon>Bacillati</taxon>
        <taxon>Cyanobacteriota</taxon>
        <taxon>Cyanophyceae</taxon>
        <taxon>Chroococcidiopsidales</taxon>
        <taxon>Aliterellaceae</taxon>
        <taxon>Aliterella</taxon>
    </lineage>
</organism>
<dbReference type="SUPFAM" id="SSF53335">
    <property type="entry name" value="S-adenosyl-L-methionine-dependent methyltransferases"/>
    <property type="match status" value="1"/>
</dbReference>
<dbReference type="PROSITE" id="PS00092">
    <property type="entry name" value="N6_MTASE"/>
    <property type="match status" value="1"/>
</dbReference>
<dbReference type="InterPro" id="IPR029063">
    <property type="entry name" value="SAM-dependent_MTases_sf"/>
</dbReference>
<keyword evidence="1" id="KW-0489">Methyltransferase</keyword>
<keyword evidence="2" id="KW-1185">Reference proteome</keyword>
<name>A0A0D8ZTG1_9CYAN</name>
<dbReference type="Gene3D" id="3.40.50.150">
    <property type="entry name" value="Vaccinia Virus protein VP39"/>
    <property type="match status" value="1"/>
</dbReference>
<dbReference type="InterPro" id="IPR002052">
    <property type="entry name" value="DNA_methylase_N6_adenine_CS"/>
</dbReference>
<sequence>MLTSPQALKDIFFCPEESSFYSYCLQSLILNNCVGTETIIEFGAGDGSPVINSLLKTNFAGVVHGFEINKLSCEVAREKIETYNLSNKYKIHNRSLFDIAKPQGTYLISNPPYLPALDNKLYQPFLHGGIDGITVTKQLLSLGYENVLAMISSYSNPVGAIDYALTKGYSIANFIISPLKFGYYSSEPKVMNRIKELQKEQMAFYSPNIYLLAGVLFTKQTACQQNLSTELVQIMTSL</sequence>
<dbReference type="AlphaFoldDB" id="A0A0D8ZTG1"/>
<dbReference type="OrthoDB" id="420449at2"/>
<dbReference type="GO" id="GO:0008168">
    <property type="term" value="F:methyltransferase activity"/>
    <property type="evidence" value="ECO:0007669"/>
    <property type="project" value="UniProtKB-KW"/>
</dbReference>
<evidence type="ECO:0000313" key="1">
    <source>
        <dbReference type="EMBL" id="KJH72030.1"/>
    </source>
</evidence>
<comment type="caution">
    <text evidence="1">The sequence shown here is derived from an EMBL/GenBank/DDBJ whole genome shotgun (WGS) entry which is preliminary data.</text>
</comment>
<dbReference type="GO" id="GO:0032259">
    <property type="term" value="P:methylation"/>
    <property type="evidence" value="ECO:0007669"/>
    <property type="project" value="UniProtKB-KW"/>
</dbReference>
<evidence type="ECO:0000313" key="2">
    <source>
        <dbReference type="Proteomes" id="UP000032452"/>
    </source>
</evidence>
<reference evidence="1 2" key="1">
    <citation type="submission" date="2015-02" db="EMBL/GenBank/DDBJ databases">
        <title>Draft genome of a novel marine cyanobacterium (Chroococcales) isolated from South Atlantic Ocean.</title>
        <authorList>
            <person name="Rigonato J."/>
            <person name="Alvarenga D.O."/>
            <person name="Branco L.H."/>
            <person name="Varani A.M."/>
            <person name="Brandini F.P."/>
            <person name="Fiore M.F."/>
        </authorList>
    </citation>
    <scope>NUCLEOTIDE SEQUENCE [LARGE SCALE GENOMIC DNA]</scope>
    <source>
        <strain evidence="1 2">CENA595</strain>
    </source>
</reference>
<gene>
    <name evidence="1" type="ORF">UH38_09810</name>
</gene>
<dbReference type="Proteomes" id="UP000032452">
    <property type="component" value="Unassembled WGS sequence"/>
</dbReference>
<dbReference type="GO" id="GO:0003676">
    <property type="term" value="F:nucleic acid binding"/>
    <property type="evidence" value="ECO:0007669"/>
    <property type="project" value="InterPro"/>
</dbReference>
<dbReference type="STRING" id="1618023.UH38_09810"/>
<keyword evidence="1" id="KW-0808">Transferase</keyword>
<dbReference type="RefSeq" id="WP_045054515.1">
    <property type="nucleotide sequence ID" value="NZ_CAWMDP010000041.1"/>
</dbReference>
<dbReference type="PATRIC" id="fig|1618023.3.peg.3715"/>
<protein>
    <submittedName>
        <fullName evidence="1">Methyltransferase family protein</fullName>
    </submittedName>
</protein>
<proteinExistence type="predicted"/>